<keyword evidence="2" id="KW-0472">Membrane</keyword>
<feature type="transmembrane region" description="Helical" evidence="2">
    <location>
        <begin position="124"/>
        <end position="149"/>
    </location>
</feature>
<keyword evidence="2" id="KW-1133">Transmembrane helix</keyword>
<protein>
    <submittedName>
        <fullName evidence="3">Uncharacterized protein</fullName>
    </submittedName>
</protein>
<organism evidence="3">
    <name type="scientific">Chromera velia CCMP2878</name>
    <dbReference type="NCBI Taxonomy" id="1169474"/>
    <lineage>
        <taxon>Eukaryota</taxon>
        <taxon>Sar</taxon>
        <taxon>Alveolata</taxon>
        <taxon>Colpodellida</taxon>
        <taxon>Chromeraceae</taxon>
        <taxon>Chromera</taxon>
    </lineage>
</organism>
<dbReference type="VEuPathDB" id="CryptoDB:Cvel_27826"/>
<proteinExistence type="predicted"/>
<feature type="compositionally biased region" description="Basic and acidic residues" evidence="1">
    <location>
        <begin position="358"/>
        <end position="406"/>
    </location>
</feature>
<name>A0A0G4HIK2_9ALVE</name>
<feature type="compositionally biased region" description="Acidic residues" evidence="1">
    <location>
        <begin position="336"/>
        <end position="345"/>
    </location>
</feature>
<gene>
    <name evidence="3" type="ORF">Cvel_27826</name>
</gene>
<dbReference type="EMBL" id="CDMZ01002773">
    <property type="protein sequence ID" value="CEM43838.1"/>
    <property type="molecule type" value="Genomic_DNA"/>
</dbReference>
<feature type="compositionally biased region" description="Basic and acidic residues" evidence="1">
    <location>
        <begin position="311"/>
        <end position="323"/>
    </location>
</feature>
<keyword evidence="2" id="KW-0812">Transmembrane</keyword>
<dbReference type="AlphaFoldDB" id="A0A0G4HIK2"/>
<feature type="transmembrane region" description="Helical" evidence="2">
    <location>
        <begin position="93"/>
        <end position="112"/>
    </location>
</feature>
<evidence type="ECO:0000256" key="1">
    <source>
        <dbReference type="SAM" id="MobiDB-lite"/>
    </source>
</evidence>
<reference evidence="3" key="1">
    <citation type="submission" date="2014-11" db="EMBL/GenBank/DDBJ databases">
        <authorList>
            <person name="Otto D Thomas"/>
            <person name="Naeem Raeece"/>
        </authorList>
    </citation>
    <scope>NUCLEOTIDE SEQUENCE</scope>
</reference>
<feature type="compositionally biased region" description="Low complexity" evidence="1">
    <location>
        <begin position="224"/>
        <end position="237"/>
    </location>
</feature>
<feature type="compositionally biased region" description="Basic and acidic residues" evidence="1">
    <location>
        <begin position="437"/>
        <end position="453"/>
    </location>
</feature>
<feature type="compositionally biased region" description="Acidic residues" evidence="1">
    <location>
        <begin position="522"/>
        <end position="533"/>
    </location>
</feature>
<evidence type="ECO:0000313" key="3">
    <source>
        <dbReference type="EMBL" id="CEM43838.1"/>
    </source>
</evidence>
<feature type="transmembrane region" description="Helical" evidence="2">
    <location>
        <begin position="155"/>
        <end position="180"/>
    </location>
</feature>
<feature type="compositionally biased region" description="Pro residues" evidence="1">
    <location>
        <begin position="417"/>
        <end position="427"/>
    </location>
</feature>
<evidence type="ECO:0000256" key="2">
    <source>
        <dbReference type="SAM" id="Phobius"/>
    </source>
</evidence>
<sequence length="533" mass="57736">MQEPGSSQRRAQARDAVGSRSTFPFMACLHPHPASMFCWDFTLVNAVRLQTGLDLFLGMWQTVSAVLSLLFPISFRPAKNEYDLLSDDGRTALTGLCGVVFFLLGLTGVRLLHLAPICASDARVYYMLSALRWCLALMFYGLEALVWIWRQPGKGVVYLGYCATVLAAGLYLLFFIWSFAKACERHEGLSSFPIPQAPAGIAGSPHTPGWPTHPSGATPLQPNAAPMSAPTSAAPSARHNLTDWLEMTPQIPQDGGRQPNALHPQEKKKHVGPLPVPLEGRQARYATSPPPGSGAAVSPHPDVLPSHHHKGMDWEIEKAEKNPPGRSTSRGKGRLEEEEEEEEDDRPPRRSSSGSRQETSHEKWGHGEKKVDRKGSGASHRRDEKETLRPEPLDGVIRDGKCTEKQNEDEEEDAPLVTPPVFPPPVADFPSLSPSAADEKQEGPGEAKSEHSKPSFSRPGGFLGGVRTPGTKKAGRSKTRGAAYGEIRNESSGDSDGSDDDLEAQQGEKSGRQFQGIPLDGSESDDAAAEGAI</sequence>
<accession>A0A0G4HIK2</accession>
<feature type="region of interest" description="Disordered" evidence="1">
    <location>
        <begin position="203"/>
        <end position="533"/>
    </location>
</feature>